<keyword evidence="3" id="KW-1185">Reference proteome</keyword>
<sequence length="126" mass="14474">MDYEIAFDQEESSYKVQTDYQFSAIAEWVSVYLKDVETVQKVLVAARLAEADKEVTEFNHGPFKVIFSEEGTLVSRQVDMQSAEEEIKAMFDSQDSFYRASTDGIQAECGLEDLIKMVESWYEVLQ</sequence>
<name>A0ABT2YQQ3_9GAMM</name>
<dbReference type="RefSeq" id="WP_263529601.1">
    <property type="nucleotide sequence ID" value="NZ_JAOVZB010000002.1"/>
</dbReference>
<organism evidence="2 3">
    <name type="scientific">Marinomonas sargassi</name>
    <dbReference type="NCBI Taxonomy" id="2984494"/>
    <lineage>
        <taxon>Bacteria</taxon>
        <taxon>Pseudomonadati</taxon>
        <taxon>Pseudomonadota</taxon>
        <taxon>Gammaproteobacteria</taxon>
        <taxon>Oceanospirillales</taxon>
        <taxon>Oceanospirillaceae</taxon>
        <taxon>Marinomonas</taxon>
    </lineage>
</organism>
<protein>
    <submittedName>
        <fullName evidence="2">YacL family protein</fullName>
    </submittedName>
</protein>
<dbReference type="EMBL" id="JAOVZB010000002">
    <property type="protein sequence ID" value="MCV2402220.1"/>
    <property type="molecule type" value="Genomic_DNA"/>
</dbReference>
<evidence type="ECO:0000313" key="3">
    <source>
        <dbReference type="Proteomes" id="UP001209713"/>
    </source>
</evidence>
<proteinExistence type="inferred from homology"/>
<gene>
    <name evidence="2" type="ORF">OFY17_04890</name>
</gene>
<dbReference type="Proteomes" id="UP001209713">
    <property type="component" value="Unassembled WGS sequence"/>
</dbReference>
<accession>A0ABT2YQQ3</accession>
<dbReference type="InterPro" id="IPR008249">
    <property type="entry name" value="UPF0231"/>
</dbReference>
<comment type="similarity">
    <text evidence="1">Belongs to the UPF0231 family.</text>
</comment>
<reference evidence="2 3" key="1">
    <citation type="submission" date="2022-10" db="EMBL/GenBank/DDBJ databases">
        <title>Marinomonas transparenta sp. nov. and Marinomonas sargassi sp. nov., isolated from marine alga (Sargassum natans (L.) Gaillon).</title>
        <authorList>
            <person name="Wang Y."/>
        </authorList>
    </citation>
    <scope>NUCLEOTIDE SEQUENCE [LARGE SCALE GENOMIC DNA]</scope>
    <source>
        <strain evidence="2 3">C2222</strain>
    </source>
</reference>
<dbReference type="Pfam" id="PF06062">
    <property type="entry name" value="UPF0231"/>
    <property type="match status" value="1"/>
</dbReference>
<evidence type="ECO:0000256" key="1">
    <source>
        <dbReference type="ARBA" id="ARBA00005367"/>
    </source>
</evidence>
<evidence type="ECO:0000313" key="2">
    <source>
        <dbReference type="EMBL" id="MCV2402220.1"/>
    </source>
</evidence>
<comment type="caution">
    <text evidence="2">The sequence shown here is derived from an EMBL/GenBank/DDBJ whole genome shotgun (WGS) entry which is preliminary data.</text>
</comment>